<accession>A0A362X0W0</accession>
<comment type="caution">
    <text evidence="3">The sequence shown here is derived from an EMBL/GenBank/DDBJ whole genome shotgun (WGS) entry which is preliminary data.</text>
</comment>
<dbReference type="EMBL" id="PVEO01000008">
    <property type="protein sequence ID" value="PQV46951.1"/>
    <property type="molecule type" value="Genomic_DNA"/>
</dbReference>
<reference evidence="3 4" key="1">
    <citation type="submission" date="2018-02" db="EMBL/GenBank/DDBJ databases">
        <title>Genomic Encyclopedia of Archaeal and Bacterial Type Strains, Phase II (KMG-II): from individual species to whole genera.</title>
        <authorList>
            <person name="Goeker M."/>
        </authorList>
    </citation>
    <scope>NUCLEOTIDE SEQUENCE [LARGE SCALE GENOMIC DNA]</scope>
    <source>
        <strain evidence="3 4">DSM 21165</strain>
    </source>
</reference>
<dbReference type="AlphaFoldDB" id="A0A362X0W0"/>
<dbReference type="InterPro" id="IPR021309">
    <property type="entry name" value="YgaP-like_TM"/>
</dbReference>
<evidence type="ECO:0000256" key="1">
    <source>
        <dbReference type="SAM" id="Phobius"/>
    </source>
</evidence>
<gene>
    <name evidence="3" type="ORF">CLV33_108108</name>
</gene>
<proteinExistence type="predicted"/>
<dbReference type="Pfam" id="PF11127">
    <property type="entry name" value="YgaP-like_TM"/>
    <property type="match status" value="1"/>
</dbReference>
<keyword evidence="1" id="KW-0812">Transmembrane</keyword>
<organism evidence="3 4">
    <name type="scientific">Jejuia pallidilutea</name>
    <dbReference type="NCBI Taxonomy" id="504487"/>
    <lineage>
        <taxon>Bacteria</taxon>
        <taxon>Pseudomonadati</taxon>
        <taxon>Bacteroidota</taxon>
        <taxon>Flavobacteriia</taxon>
        <taxon>Flavobacteriales</taxon>
        <taxon>Flavobacteriaceae</taxon>
        <taxon>Jejuia</taxon>
    </lineage>
</organism>
<keyword evidence="1" id="KW-0472">Membrane</keyword>
<dbReference type="Proteomes" id="UP000251545">
    <property type="component" value="Unassembled WGS sequence"/>
</dbReference>
<keyword evidence="1" id="KW-1133">Transmembrane helix</keyword>
<feature type="domain" description="Inner membrane protein YgaP-like transmembrane" evidence="2">
    <location>
        <begin position="1"/>
        <end position="62"/>
    </location>
</feature>
<name>A0A362X0W0_9FLAO</name>
<evidence type="ECO:0000259" key="2">
    <source>
        <dbReference type="Pfam" id="PF11127"/>
    </source>
</evidence>
<feature type="transmembrane region" description="Helical" evidence="1">
    <location>
        <begin position="7"/>
        <end position="25"/>
    </location>
</feature>
<feature type="transmembrane region" description="Helical" evidence="1">
    <location>
        <begin position="31"/>
        <end position="55"/>
    </location>
</feature>
<evidence type="ECO:0000313" key="3">
    <source>
        <dbReference type="EMBL" id="PQV46951.1"/>
    </source>
</evidence>
<evidence type="ECO:0000313" key="4">
    <source>
        <dbReference type="Proteomes" id="UP000251545"/>
    </source>
</evidence>
<sequence length="64" mass="7076">MGTLDKSIRIIIAIAIALLYYFNVISGTLAYVLMAVAIIFLLTSFISFCPLYTLLGINTCKLKK</sequence>
<protein>
    <recommendedName>
        <fullName evidence="2">Inner membrane protein YgaP-like transmembrane domain-containing protein</fullName>
    </recommendedName>
</protein>